<dbReference type="PANTHER" id="PTHR33507:SF3">
    <property type="entry name" value="INNER MEMBRANE PROTEIN YBBJ"/>
    <property type="match status" value="1"/>
</dbReference>
<evidence type="ECO:0000259" key="6">
    <source>
        <dbReference type="Pfam" id="PF01957"/>
    </source>
</evidence>
<feature type="domain" description="NfeD-like C-terminal" evidence="6">
    <location>
        <begin position="89"/>
        <end position="147"/>
    </location>
</feature>
<keyword evidence="8" id="KW-1185">Reference proteome</keyword>
<name>A0ABP7J1Z5_9ACTN</name>
<comment type="subcellular location">
    <subcellularLocation>
        <location evidence="1">Membrane</location>
        <topology evidence="1">Multi-pass membrane protein</topology>
    </subcellularLocation>
</comment>
<dbReference type="Proteomes" id="UP001501821">
    <property type="component" value="Unassembled WGS sequence"/>
</dbReference>
<evidence type="ECO:0000256" key="5">
    <source>
        <dbReference type="SAM" id="Phobius"/>
    </source>
</evidence>
<proteinExistence type="predicted"/>
<dbReference type="InterPro" id="IPR052165">
    <property type="entry name" value="Membrane_assoc_protease"/>
</dbReference>
<evidence type="ECO:0000256" key="2">
    <source>
        <dbReference type="ARBA" id="ARBA00022692"/>
    </source>
</evidence>
<feature type="transmembrane region" description="Helical" evidence="5">
    <location>
        <begin position="12"/>
        <end position="39"/>
    </location>
</feature>
<accession>A0ABP7J1Z5</accession>
<evidence type="ECO:0000256" key="3">
    <source>
        <dbReference type="ARBA" id="ARBA00022989"/>
    </source>
</evidence>
<organism evidence="7 8">
    <name type="scientific">Nocardioides panacisoli</name>
    <dbReference type="NCBI Taxonomy" id="627624"/>
    <lineage>
        <taxon>Bacteria</taxon>
        <taxon>Bacillati</taxon>
        <taxon>Actinomycetota</taxon>
        <taxon>Actinomycetes</taxon>
        <taxon>Propionibacteriales</taxon>
        <taxon>Nocardioidaceae</taxon>
        <taxon>Nocardioides</taxon>
    </lineage>
</organism>
<evidence type="ECO:0000313" key="8">
    <source>
        <dbReference type="Proteomes" id="UP001501821"/>
    </source>
</evidence>
<protein>
    <recommendedName>
        <fullName evidence="6">NfeD-like C-terminal domain-containing protein</fullName>
    </recommendedName>
</protein>
<dbReference type="InterPro" id="IPR002810">
    <property type="entry name" value="NfeD-like_C"/>
</dbReference>
<evidence type="ECO:0000256" key="1">
    <source>
        <dbReference type="ARBA" id="ARBA00004141"/>
    </source>
</evidence>
<evidence type="ECO:0000313" key="7">
    <source>
        <dbReference type="EMBL" id="GAA3832632.1"/>
    </source>
</evidence>
<keyword evidence="4 5" id="KW-0472">Membrane</keyword>
<dbReference type="Pfam" id="PF01957">
    <property type="entry name" value="NfeD"/>
    <property type="match status" value="1"/>
</dbReference>
<comment type="caution">
    <text evidence="7">The sequence shown here is derived from an EMBL/GenBank/DDBJ whole genome shotgun (WGS) entry which is preliminary data.</text>
</comment>
<dbReference type="Gene3D" id="2.40.50.140">
    <property type="entry name" value="Nucleic acid-binding proteins"/>
    <property type="match status" value="1"/>
</dbReference>
<dbReference type="RefSeq" id="WP_344778284.1">
    <property type="nucleotide sequence ID" value="NZ_BAABAH010000017.1"/>
</dbReference>
<keyword evidence="3 5" id="KW-1133">Transmembrane helix</keyword>
<keyword evidence="2 5" id="KW-0812">Transmembrane</keyword>
<sequence length="153" mass="15938">MDWLRDHLWEAWLAIGIALGLAELLSLDLFLLMLGVGALGGMATALVTDSVIAQLVVACVVAVAMVGAVRPPLIRRLHGGPDLVLGPASLVGHRGVVTQAIEEHAPGRVKVEGESWLAESPGAEAQIAIGRTVEVIDIQGATVFVRPVQEGAS</sequence>
<reference evidence="8" key="1">
    <citation type="journal article" date="2019" name="Int. J. Syst. Evol. Microbiol.">
        <title>The Global Catalogue of Microorganisms (GCM) 10K type strain sequencing project: providing services to taxonomists for standard genome sequencing and annotation.</title>
        <authorList>
            <consortium name="The Broad Institute Genomics Platform"/>
            <consortium name="The Broad Institute Genome Sequencing Center for Infectious Disease"/>
            <person name="Wu L."/>
            <person name="Ma J."/>
        </authorList>
    </citation>
    <scope>NUCLEOTIDE SEQUENCE [LARGE SCALE GENOMIC DNA]</scope>
    <source>
        <strain evidence="8">JCM 16953</strain>
    </source>
</reference>
<dbReference type="EMBL" id="BAABAH010000017">
    <property type="protein sequence ID" value="GAA3832632.1"/>
    <property type="molecule type" value="Genomic_DNA"/>
</dbReference>
<dbReference type="SUPFAM" id="SSF141322">
    <property type="entry name" value="NfeD domain-like"/>
    <property type="match status" value="1"/>
</dbReference>
<dbReference type="PANTHER" id="PTHR33507">
    <property type="entry name" value="INNER MEMBRANE PROTEIN YBBJ"/>
    <property type="match status" value="1"/>
</dbReference>
<evidence type="ECO:0000256" key="4">
    <source>
        <dbReference type="ARBA" id="ARBA00023136"/>
    </source>
</evidence>
<dbReference type="InterPro" id="IPR012340">
    <property type="entry name" value="NA-bd_OB-fold"/>
</dbReference>
<feature type="transmembrane region" description="Helical" evidence="5">
    <location>
        <begin position="51"/>
        <end position="69"/>
    </location>
</feature>
<gene>
    <name evidence="7" type="ORF">GCM10022242_37190</name>
</gene>